<keyword evidence="1" id="KW-0808">Transferase</keyword>
<keyword evidence="3" id="KW-0597">Phosphoprotein</keyword>
<evidence type="ECO:0000256" key="4">
    <source>
        <dbReference type="SAM" id="Phobius"/>
    </source>
</evidence>
<dbReference type="InterPro" id="IPR000700">
    <property type="entry name" value="PAS-assoc_C"/>
</dbReference>
<dbReference type="CDD" id="cd01949">
    <property type="entry name" value="GGDEF"/>
    <property type="match status" value="1"/>
</dbReference>
<accession>A0A7X3KAM7</accession>
<dbReference type="CDD" id="cd12915">
    <property type="entry name" value="PDC2_DGC_like"/>
    <property type="match status" value="1"/>
</dbReference>
<evidence type="ECO:0000259" key="8">
    <source>
        <dbReference type="PROSITE" id="PS50883"/>
    </source>
</evidence>
<dbReference type="SUPFAM" id="SSF55073">
    <property type="entry name" value="Nucleotide cyclase"/>
    <property type="match status" value="1"/>
</dbReference>
<evidence type="ECO:0000313" key="11">
    <source>
        <dbReference type="Proteomes" id="UP000443353"/>
    </source>
</evidence>
<dbReference type="PROSITE" id="PS50883">
    <property type="entry name" value="EAL"/>
    <property type="match status" value="1"/>
</dbReference>
<dbReference type="RefSeq" id="WP_160410529.1">
    <property type="nucleotide sequence ID" value="NZ_WSES01000010.1"/>
</dbReference>
<dbReference type="Gene3D" id="3.30.450.20">
    <property type="entry name" value="PAS domain"/>
    <property type="match status" value="5"/>
</dbReference>
<dbReference type="Gene3D" id="3.30.450.40">
    <property type="match status" value="1"/>
</dbReference>
<dbReference type="InterPro" id="IPR029787">
    <property type="entry name" value="Nucleotide_cyclase"/>
</dbReference>
<feature type="domain" description="EAL" evidence="8">
    <location>
        <begin position="1057"/>
        <end position="1311"/>
    </location>
</feature>
<dbReference type="InterPro" id="IPR052155">
    <property type="entry name" value="Biofilm_reg_signaling"/>
</dbReference>
<feature type="domain" description="PAS" evidence="6">
    <location>
        <begin position="468"/>
        <end position="537"/>
    </location>
</feature>
<dbReference type="CDD" id="cd00130">
    <property type="entry name" value="PAS"/>
    <property type="match status" value="3"/>
</dbReference>
<keyword evidence="11" id="KW-1185">Reference proteome</keyword>
<dbReference type="EMBL" id="WSES01000010">
    <property type="protein sequence ID" value="MVW63812.1"/>
    <property type="molecule type" value="Genomic_DNA"/>
</dbReference>
<dbReference type="InterPro" id="IPR029016">
    <property type="entry name" value="GAF-like_dom_sf"/>
</dbReference>
<dbReference type="Proteomes" id="UP000443353">
    <property type="component" value="Unassembled WGS sequence"/>
</dbReference>
<evidence type="ECO:0000259" key="9">
    <source>
        <dbReference type="PROSITE" id="PS50887"/>
    </source>
</evidence>
<evidence type="ECO:0000313" key="10">
    <source>
        <dbReference type="EMBL" id="MVW63812.1"/>
    </source>
</evidence>
<keyword evidence="2" id="KW-0418">Kinase</keyword>
<dbReference type="SMART" id="SM00086">
    <property type="entry name" value="PAC"/>
    <property type="match status" value="2"/>
</dbReference>
<dbReference type="InterPro" id="IPR013656">
    <property type="entry name" value="PAS_4"/>
</dbReference>
<dbReference type="NCBIfam" id="TIGR00254">
    <property type="entry name" value="GGDEF"/>
    <property type="match status" value="1"/>
</dbReference>
<proteinExistence type="predicted"/>
<dbReference type="SMART" id="SM00267">
    <property type="entry name" value="GGDEF"/>
    <property type="match status" value="1"/>
</dbReference>
<dbReference type="Pfam" id="PF13185">
    <property type="entry name" value="GAF_2"/>
    <property type="match status" value="1"/>
</dbReference>
<sequence length="1453" mass="161589">MSSKSIGLPLQVFSRLPLPGQLALIAAIILPCLWAVVIASLHGTYEKTLAEAAKDSNNIARLFAEEVNSSINMIDLAAIDLRERWLDDPDRFDDHVRKRQAILESPVAFQVSIVDATGHLAYSSVDRSAPRLDLSDREHFRTHLGGIDKLFVSRPVKGRVSGRGSIQFTRPLLARGNRFAGVIVLSVAPEYFTRFSGKLQLGEHGTVALVRSDGTIVAREPAVSSEPRNVLKTMPDFASMGTETLMYSRASQIDGVVRLYAWRVLPKKALAVAVGRSRDEILESYVRQRNLVLGGACGLSILIVLIGYSVLSGMRDRARARAALEESEFRWKYALEGAGDGVWDWDGRADTVYFSQRWREMLGYGDAEIRTGKQWENLIHPEDRGRVLDATARLVAGLVPTYAMEYRMRAKDGSWRWIFSRGMVVGTDAGGQAARVIGTHTDLTDRKLREEALHQMEQMHAAHALLQSEQRFHQLADAMPQIVWTADPDGAIDYANSWVHTYTGLVEEINADNWVTILHPDDVAPALRIWEASLVSGAIFETEYRVFRSADQSYRWHQARAIPIRDEHGTIVKWYGTTTDNHDTRLANDEIRRLAHRLGTTLESITEAFLTVDLDWRFTYVNKETERLLQRDRQQLLGRMLWQEYPALVGGIADTEFQRAMHEHCTVEFDIYFPPLNRWFKVRAYPSSEGLAVYCRDISASRRLQKFKNEQMKLLERMALGASLPELLELATHIVESSGHAMHCAVMLLGADGAAFEHVVAPSLPASLRGILNEFDVDEVLPPDRRARLQAGPVFVADVGDDPSWTGAHDAAALHGDRACWWYGIRSGQDRLLGTLAVFTEAGRVPDQGEMEILGLCAHTVSIAVERLHIERKARASEDQLEYQSNYDTLTGLANRNLLCDRASQTMARAVSRGEQAWLVCIDLDRFALVNETLGHEAGDLVLQETAARLRTALGPNDTAARTGGDEFVLVLADTPDEHAAINTVQRIMAALGDPIKVGEHEHFLSCTSGLSVFPADGDTANALIKNAHIAMQRAKEAGGGELQFYTASMKARAMERLRLEGDLRHAVQRGELLLHYQPQVDVRTGRIVGVEALLRWAHPELGMMSPDRFIDLAEQTGLIVPIGTWVLRTACADARRWHDAGWEGLRVGVNLSGKQFYQPDLIEVVTGVLAESGLAARYLDIELTEGLVMTDIDHALAIMNTLKGLGVQLSLDDFGTGYSSLSYLKRFPIDVLKIDKSFVRDITTDPDAAAIARSIISLAQSLQLQVIAEGVETQEQLSYLTTYRCDQIQGYYFSRAIPAAAFEQLLGEERALPVACPDEQVRTVLVVDDDPGVSAALRRLLRRQGYRVLYAASGDEGLSLLALNDVQVVVSDQRMPGMMGIEFLSRVKQIHPKIIRIMLSGYTAVDAIIEATNSGAVFRFHAKPWDDDALCASIADAFRYHWLMRNAEIAEA</sequence>
<dbReference type="Pfam" id="PF08448">
    <property type="entry name" value="PAS_4"/>
    <property type="match status" value="1"/>
</dbReference>
<dbReference type="GO" id="GO:0016301">
    <property type="term" value="F:kinase activity"/>
    <property type="evidence" value="ECO:0007669"/>
    <property type="project" value="UniProtKB-KW"/>
</dbReference>
<reference evidence="10 11" key="1">
    <citation type="submission" date="2019-12" db="EMBL/GenBank/DDBJ databases">
        <authorList>
            <person name="Li C."/>
            <person name="Zhao J."/>
        </authorList>
    </citation>
    <scope>NUCLEOTIDE SEQUENCE [LARGE SCALE GENOMIC DNA]</scope>
    <source>
        <strain evidence="10 11">NEAU-DD11</strain>
    </source>
</reference>
<dbReference type="CDD" id="cd17569">
    <property type="entry name" value="REC_HupR-like"/>
    <property type="match status" value="1"/>
</dbReference>
<dbReference type="PROSITE" id="PS50112">
    <property type="entry name" value="PAS"/>
    <property type="match status" value="3"/>
</dbReference>
<dbReference type="Pfam" id="PF00072">
    <property type="entry name" value="Response_reg"/>
    <property type="match status" value="1"/>
</dbReference>
<evidence type="ECO:0000259" key="5">
    <source>
        <dbReference type="PROSITE" id="PS50110"/>
    </source>
</evidence>
<dbReference type="NCBIfam" id="TIGR00229">
    <property type="entry name" value="sensory_box"/>
    <property type="match status" value="2"/>
</dbReference>
<feature type="domain" description="GGDEF" evidence="9">
    <location>
        <begin position="915"/>
        <end position="1048"/>
    </location>
</feature>
<feature type="transmembrane region" description="Helical" evidence="4">
    <location>
        <begin position="20"/>
        <end position="41"/>
    </location>
</feature>
<feature type="domain" description="PAC" evidence="7">
    <location>
        <begin position="402"/>
        <end position="455"/>
    </location>
</feature>
<comment type="caution">
    <text evidence="10">The sequence shown here is derived from an EMBL/GenBank/DDBJ whole genome shotgun (WGS) entry which is preliminary data.</text>
</comment>
<organism evidence="10 11">
    <name type="scientific">Massilia cellulosiltytica</name>
    <dbReference type="NCBI Taxonomy" id="2683234"/>
    <lineage>
        <taxon>Bacteria</taxon>
        <taxon>Pseudomonadati</taxon>
        <taxon>Pseudomonadota</taxon>
        <taxon>Betaproteobacteria</taxon>
        <taxon>Burkholderiales</taxon>
        <taxon>Oxalobacteraceae</taxon>
        <taxon>Telluria group</taxon>
        <taxon>Massilia</taxon>
    </lineage>
</organism>
<dbReference type="PANTHER" id="PTHR44757">
    <property type="entry name" value="DIGUANYLATE CYCLASE DGCP"/>
    <property type="match status" value="1"/>
</dbReference>
<feature type="transmembrane region" description="Helical" evidence="4">
    <location>
        <begin position="291"/>
        <end position="311"/>
    </location>
</feature>
<dbReference type="CDD" id="cd01948">
    <property type="entry name" value="EAL"/>
    <property type="match status" value="1"/>
</dbReference>
<feature type="domain" description="PAS" evidence="6">
    <location>
        <begin position="594"/>
        <end position="645"/>
    </location>
</feature>
<dbReference type="InterPro" id="IPR001610">
    <property type="entry name" value="PAC"/>
</dbReference>
<evidence type="ECO:0000256" key="2">
    <source>
        <dbReference type="ARBA" id="ARBA00022777"/>
    </source>
</evidence>
<dbReference type="InterPro" id="IPR013655">
    <property type="entry name" value="PAS_fold_3"/>
</dbReference>
<dbReference type="FunFam" id="3.30.450.20:FF:000099">
    <property type="entry name" value="Sensory box sensor histidine kinase"/>
    <property type="match status" value="2"/>
</dbReference>
<dbReference type="InterPro" id="IPR001789">
    <property type="entry name" value="Sig_transdc_resp-reg_receiver"/>
</dbReference>
<dbReference type="SMART" id="SM00448">
    <property type="entry name" value="REC"/>
    <property type="match status" value="1"/>
</dbReference>
<evidence type="ECO:0000256" key="3">
    <source>
        <dbReference type="PROSITE-ProRule" id="PRU00169"/>
    </source>
</evidence>
<keyword evidence="4" id="KW-0812">Transmembrane</keyword>
<dbReference type="SUPFAM" id="SSF141868">
    <property type="entry name" value="EAL domain-like"/>
    <property type="match status" value="1"/>
</dbReference>
<name>A0A7X3KAM7_9BURK</name>
<dbReference type="SMART" id="SM00065">
    <property type="entry name" value="GAF"/>
    <property type="match status" value="1"/>
</dbReference>
<evidence type="ECO:0000256" key="1">
    <source>
        <dbReference type="ARBA" id="ARBA00022679"/>
    </source>
</evidence>
<dbReference type="Pfam" id="PF08447">
    <property type="entry name" value="PAS_3"/>
    <property type="match status" value="2"/>
</dbReference>
<dbReference type="Gene3D" id="3.20.20.450">
    <property type="entry name" value="EAL domain"/>
    <property type="match status" value="1"/>
</dbReference>
<dbReference type="InterPro" id="IPR000160">
    <property type="entry name" value="GGDEF_dom"/>
</dbReference>
<keyword evidence="4" id="KW-1133">Transmembrane helix</keyword>
<dbReference type="Pfam" id="PF00990">
    <property type="entry name" value="GGDEF"/>
    <property type="match status" value="1"/>
</dbReference>
<dbReference type="GO" id="GO:0000160">
    <property type="term" value="P:phosphorelay signal transduction system"/>
    <property type="evidence" value="ECO:0007669"/>
    <property type="project" value="InterPro"/>
</dbReference>
<dbReference type="FunFam" id="3.20.20.450:FF:000001">
    <property type="entry name" value="Cyclic di-GMP phosphodiesterase yahA"/>
    <property type="match status" value="1"/>
</dbReference>
<dbReference type="Gene3D" id="3.30.70.270">
    <property type="match status" value="1"/>
</dbReference>
<dbReference type="SMART" id="SM00091">
    <property type="entry name" value="PAS"/>
    <property type="match status" value="3"/>
</dbReference>
<dbReference type="SUPFAM" id="SSF55785">
    <property type="entry name" value="PYP-like sensor domain (PAS domain)"/>
    <property type="match status" value="3"/>
</dbReference>
<dbReference type="SMART" id="SM00052">
    <property type="entry name" value="EAL"/>
    <property type="match status" value="1"/>
</dbReference>
<dbReference type="SUPFAM" id="SSF52172">
    <property type="entry name" value="CheY-like"/>
    <property type="match status" value="1"/>
</dbReference>
<protein>
    <submittedName>
        <fullName evidence="10">EAL domain-containing protein</fullName>
    </submittedName>
</protein>
<dbReference type="Gene3D" id="3.40.50.2300">
    <property type="match status" value="1"/>
</dbReference>
<feature type="modified residue" description="4-aspartylphosphate" evidence="3">
    <location>
        <position position="1373"/>
    </location>
</feature>
<keyword evidence="4" id="KW-0472">Membrane</keyword>
<dbReference type="Pfam" id="PF22588">
    <property type="entry name" value="dCache_1_like"/>
    <property type="match status" value="1"/>
</dbReference>
<dbReference type="PANTHER" id="PTHR44757:SF2">
    <property type="entry name" value="BIOFILM ARCHITECTURE MAINTENANCE PROTEIN MBAA"/>
    <property type="match status" value="1"/>
</dbReference>
<dbReference type="InterPro" id="IPR035919">
    <property type="entry name" value="EAL_sf"/>
</dbReference>
<evidence type="ECO:0000259" key="6">
    <source>
        <dbReference type="PROSITE" id="PS50112"/>
    </source>
</evidence>
<dbReference type="CDD" id="cd12914">
    <property type="entry name" value="PDC1_DGC_like"/>
    <property type="match status" value="1"/>
</dbReference>
<evidence type="ECO:0000259" key="7">
    <source>
        <dbReference type="PROSITE" id="PS50113"/>
    </source>
</evidence>
<dbReference type="PROSITE" id="PS50110">
    <property type="entry name" value="RESPONSE_REGULATORY"/>
    <property type="match status" value="1"/>
</dbReference>
<dbReference type="InterPro" id="IPR011006">
    <property type="entry name" value="CheY-like_superfamily"/>
</dbReference>
<feature type="domain" description="PAC" evidence="7">
    <location>
        <begin position="540"/>
        <end position="593"/>
    </location>
</feature>
<gene>
    <name evidence="10" type="ORF">GPY61_28180</name>
</gene>
<dbReference type="PROSITE" id="PS50887">
    <property type="entry name" value="GGDEF"/>
    <property type="match status" value="1"/>
</dbReference>
<dbReference type="InterPro" id="IPR043128">
    <property type="entry name" value="Rev_trsase/Diguanyl_cyclase"/>
</dbReference>
<dbReference type="InterPro" id="IPR003018">
    <property type="entry name" value="GAF"/>
</dbReference>
<dbReference type="InterPro" id="IPR054327">
    <property type="entry name" value="His-kinase-like_sensor"/>
</dbReference>
<dbReference type="SUPFAM" id="SSF55781">
    <property type="entry name" value="GAF domain-like"/>
    <property type="match status" value="1"/>
</dbReference>
<dbReference type="InterPro" id="IPR001633">
    <property type="entry name" value="EAL_dom"/>
</dbReference>
<dbReference type="PROSITE" id="PS50113">
    <property type="entry name" value="PAC"/>
    <property type="match status" value="2"/>
</dbReference>
<feature type="domain" description="PAS" evidence="6">
    <location>
        <begin position="327"/>
        <end position="398"/>
    </location>
</feature>
<dbReference type="InterPro" id="IPR035965">
    <property type="entry name" value="PAS-like_dom_sf"/>
</dbReference>
<feature type="domain" description="Response regulatory" evidence="5">
    <location>
        <begin position="1324"/>
        <end position="1439"/>
    </location>
</feature>
<dbReference type="Pfam" id="PF00563">
    <property type="entry name" value="EAL"/>
    <property type="match status" value="1"/>
</dbReference>
<dbReference type="InterPro" id="IPR000014">
    <property type="entry name" value="PAS"/>
</dbReference>